<gene>
    <name evidence="7" type="ORF">K469DRAFT_750280</name>
</gene>
<dbReference type="AlphaFoldDB" id="A0A6A6E5T3"/>
<keyword evidence="4 6" id="KW-0472">Membrane</keyword>
<evidence type="ECO:0000256" key="5">
    <source>
        <dbReference type="SAM" id="MobiDB-lite"/>
    </source>
</evidence>
<dbReference type="InterPro" id="IPR002293">
    <property type="entry name" value="AA/rel_permease1"/>
</dbReference>
<dbReference type="GO" id="GO:0016020">
    <property type="term" value="C:membrane"/>
    <property type="evidence" value="ECO:0007669"/>
    <property type="project" value="UniProtKB-SubCell"/>
</dbReference>
<dbReference type="PANTHER" id="PTHR11785">
    <property type="entry name" value="AMINO ACID TRANSPORTER"/>
    <property type="match status" value="1"/>
</dbReference>
<accession>A0A6A6E5T3</accession>
<keyword evidence="8" id="KW-1185">Reference proteome</keyword>
<organism evidence="7 8">
    <name type="scientific">Zopfia rhizophila CBS 207.26</name>
    <dbReference type="NCBI Taxonomy" id="1314779"/>
    <lineage>
        <taxon>Eukaryota</taxon>
        <taxon>Fungi</taxon>
        <taxon>Dikarya</taxon>
        <taxon>Ascomycota</taxon>
        <taxon>Pezizomycotina</taxon>
        <taxon>Dothideomycetes</taxon>
        <taxon>Dothideomycetes incertae sedis</taxon>
        <taxon>Zopfiaceae</taxon>
        <taxon>Zopfia</taxon>
    </lineage>
</organism>
<dbReference type="InterPro" id="IPR050598">
    <property type="entry name" value="AminoAcid_Transporter"/>
</dbReference>
<dbReference type="Gene3D" id="1.20.1740.10">
    <property type="entry name" value="Amino acid/polyamine transporter I"/>
    <property type="match status" value="1"/>
</dbReference>
<keyword evidence="2 6" id="KW-0812">Transmembrane</keyword>
<proteinExistence type="predicted"/>
<feature type="transmembrane region" description="Helical" evidence="6">
    <location>
        <begin position="163"/>
        <end position="185"/>
    </location>
</feature>
<dbReference type="Proteomes" id="UP000800200">
    <property type="component" value="Unassembled WGS sequence"/>
</dbReference>
<evidence type="ECO:0000313" key="7">
    <source>
        <dbReference type="EMBL" id="KAF2185530.1"/>
    </source>
</evidence>
<dbReference type="EMBL" id="ML994633">
    <property type="protein sequence ID" value="KAF2185530.1"/>
    <property type="molecule type" value="Genomic_DNA"/>
</dbReference>
<reference evidence="7" key="1">
    <citation type="journal article" date="2020" name="Stud. Mycol.">
        <title>101 Dothideomycetes genomes: a test case for predicting lifestyles and emergence of pathogens.</title>
        <authorList>
            <person name="Haridas S."/>
            <person name="Albert R."/>
            <person name="Binder M."/>
            <person name="Bloem J."/>
            <person name="Labutti K."/>
            <person name="Salamov A."/>
            <person name="Andreopoulos B."/>
            <person name="Baker S."/>
            <person name="Barry K."/>
            <person name="Bills G."/>
            <person name="Bluhm B."/>
            <person name="Cannon C."/>
            <person name="Castanera R."/>
            <person name="Culley D."/>
            <person name="Daum C."/>
            <person name="Ezra D."/>
            <person name="Gonzalez J."/>
            <person name="Henrissat B."/>
            <person name="Kuo A."/>
            <person name="Liang C."/>
            <person name="Lipzen A."/>
            <person name="Lutzoni F."/>
            <person name="Magnuson J."/>
            <person name="Mondo S."/>
            <person name="Nolan M."/>
            <person name="Ohm R."/>
            <person name="Pangilinan J."/>
            <person name="Park H.-J."/>
            <person name="Ramirez L."/>
            <person name="Alfaro M."/>
            <person name="Sun H."/>
            <person name="Tritt A."/>
            <person name="Yoshinaga Y."/>
            <person name="Zwiers L.-H."/>
            <person name="Turgeon B."/>
            <person name="Goodwin S."/>
            <person name="Spatafora J."/>
            <person name="Crous P."/>
            <person name="Grigoriev I."/>
        </authorList>
    </citation>
    <scope>NUCLEOTIDE SEQUENCE</scope>
    <source>
        <strain evidence="7">CBS 207.26</strain>
    </source>
</reference>
<feature type="transmembrane region" description="Helical" evidence="6">
    <location>
        <begin position="310"/>
        <end position="334"/>
    </location>
</feature>
<feature type="transmembrane region" description="Helical" evidence="6">
    <location>
        <begin position="415"/>
        <end position="432"/>
    </location>
</feature>
<protein>
    <recommendedName>
        <fullName evidence="9">Amino acid transporter</fullName>
    </recommendedName>
</protein>
<feature type="transmembrane region" description="Helical" evidence="6">
    <location>
        <begin position="482"/>
        <end position="502"/>
    </location>
</feature>
<feature type="transmembrane region" description="Helical" evidence="6">
    <location>
        <begin position="439"/>
        <end position="462"/>
    </location>
</feature>
<feature type="transmembrane region" description="Helical" evidence="6">
    <location>
        <begin position="120"/>
        <end position="143"/>
    </location>
</feature>
<evidence type="ECO:0000256" key="2">
    <source>
        <dbReference type="ARBA" id="ARBA00022692"/>
    </source>
</evidence>
<evidence type="ECO:0000256" key="1">
    <source>
        <dbReference type="ARBA" id="ARBA00004141"/>
    </source>
</evidence>
<name>A0A6A6E5T3_9PEZI</name>
<keyword evidence="3 6" id="KW-1133">Transmembrane helix</keyword>
<feature type="transmembrane region" description="Helical" evidence="6">
    <location>
        <begin position="237"/>
        <end position="255"/>
    </location>
</feature>
<evidence type="ECO:0000256" key="4">
    <source>
        <dbReference type="ARBA" id="ARBA00023136"/>
    </source>
</evidence>
<feature type="compositionally biased region" description="Low complexity" evidence="5">
    <location>
        <begin position="11"/>
        <end position="23"/>
    </location>
</feature>
<sequence length="613" mass="68607">MDSDIPLREISTTSGASSTGPSGIYNPSHDGSKATSQRPLRPVRFQNGNSNDQEEDSKMGLHLDSRSEYTAFTENTIVPRRNLGFIQVTSLMLNGCLGNSFFFTTPGYVLALVRSKRISLVLYAVGAIYSALGMTVFLEYGIALPFNGGPLIYLDEVFHTPKLLATLIFALWWILFASTVSNAKSVAQSILSLATHKSAFDIEDGWIKYTSVIVQTVVCLMLFFAQRWCFALNTVSALYKVILMFVIFVAGIAASRGSNSGFNDFNVEYPGYNSKEVLTALVYVFQSFQGWDNANYVSGQVSDYKKTLRWAGITCISILTCMNMLFTLAVFGVADYYKLTDEEGQANSGLQFAKIVFGSTRGLEAATGLSTFGSLVFVTYTTAKVKQSIAWQRIIPFSAFFGRQDPYFDSPGGGLFLHWIFTVIPILCMGKMNSDPRRFFAGMFTYGYEILTVFMGLGLFRLEARMRLYENNWNHTYLNNRFLLVFAAVAFIALNLLTMVMTALPKDPGRTPRFYWPVALACLIAFSMVYWAALRLLQVNDPKRKSALAGKLGIEVYVYEEGDEVPEEMKFPMYEASLDGTRRRLDYKLTGPLGWCTSGFKRLKTILLRTLTY</sequence>
<evidence type="ECO:0000256" key="6">
    <source>
        <dbReference type="SAM" id="Phobius"/>
    </source>
</evidence>
<comment type="subcellular location">
    <subcellularLocation>
        <location evidence="1">Membrane</location>
        <topology evidence="1">Multi-pass membrane protein</topology>
    </subcellularLocation>
</comment>
<evidence type="ECO:0000256" key="3">
    <source>
        <dbReference type="ARBA" id="ARBA00022989"/>
    </source>
</evidence>
<feature type="transmembrane region" description="Helical" evidence="6">
    <location>
        <begin position="514"/>
        <end position="534"/>
    </location>
</feature>
<dbReference type="Pfam" id="PF13520">
    <property type="entry name" value="AA_permease_2"/>
    <property type="match status" value="1"/>
</dbReference>
<evidence type="ECO:0000313" key="8">
    <source>
        <dbReference type="Proteomes" id="UP000800200"/>
    </source>
</evidence>
<evidence type="ECO:0008006" key="9">
    <source>
        <dbReference type="Google" id="ProtNLM"/>
    </source>
</evidence>
<feature type="transmembrane region" description="Helical" evidence="6">
    <location>
        <begin position="91"/>
        <end position="113"/>
    </location>
</feature>
<dbReference type="GO" id="GO:0015179">
    <property type="term" value="F:L-amino acid transmembrane transporter activity"/>
    <property type="evidence" value="ECO:0007669"/>
    <property type="project" value="TreeGrafter"/>
</dbReference>
<dbReference type="OrthoDB" id="5982228at2759"/>
<feature type="region of interest" description="Disordered" evidence="5">
    <location>
        <begin position="1"/>
        <end position="60"/>
    </location>
</feature>
<dbReference type="PANTHER" id="PTHR11785:SF382">
    <property type="entry name" value="LOW-AFFINITY METHIONINE PERMEASE"/>
    <property type="match status" value="1"/>
</dbReference>